<dbReference type="GO" id="GO:0007165">
    <property type="term" value="P:signal transduction"/>
    <property type="evidence" value="ECO:0007669"/>
    <property type="project" value="UniProtKB-KW"/>
</dbReference>
<dbReference type="Gene3D" id="3.30.450.20">
    <property type="entry name" value="PAS domain"/>
    <property type="match status" value="2"/>
</dbReference>
<evidence type="ECO:0000313" key="6">
    <source>
        <dbReference type="Proteomes" id="UP000761264"/>
    </source>
</evidence>
<evidence type="ECO:0000259" key="4">
    <source>
        <dbReference type="PROSITE" id="PS50111"/>
    </source>
</evidence>
<dbReference type="Proteomes" id="UP000761264">
    <property type="component" value="Unassembled WGS sequence"/>
</dbReference>
<organism evidence="5 6">
    <name type="scientific">Pelagibius litoralis</name>
    <dbReference type="NCBI Taxonomy" id="374515"/>
    <lineage>
        <taxon>Bacteria</taxon>
        <taxon>Pseudomonadati</taxon>
        <taxon>Pseudomonadota</taxon>
        <taxon>Alphaproteobacteria</taxon>
        <taxon>Rhodospirillales</taxon>
        <taxon>Rhodovibrionaceae</taxon>
        <taxon>Pelagibius</taxon>
    </lineage>
</organism>
<dbReference type="InterPro" id="IPR004090">
    <property type="entry name" value="Chemotax_Me-accpt_rcpt"/>
</dbReference>
<evidence type="ECO:0000256" key="1">
    <source>
        <dbReference type="ARBA" id="ARBA00023224"/>
    </source>
</evidence>
<dbReference type="PRINTS" id="PR00260">
    <property type="entry name" value="CHEMTRNSDUCR"/>
</dbReference>
<comment type="caution">
    <text evidence="5">The sequence shown here is derived from an EMBL/GenBank/DDBJ whole genome shotgun (WGS) entry which is preliminary data.</text>
</comment>
<keyword evidence="1 3" id="KW-0807">Transducer</keyword>
<dbReference type="Gene3D" id="1.10.287.950">
    <property type="entry name" value="Methyl-accepting chemotaxis protein"/>
    <property type="match status" value="1"/>
</dbReference>
<dbReference type="RefSeq" id="WP_167225428.1">
    <property type="nucleotide sequence ID" value="NZ_JAAQPH010000009.1"/>
</dbReference>
<dbReference type="PANTHER" id="PTHR32089:SF112">
    <property type="entry name" value="LYSOZYME-LIKE PROTEIN-RELATED"/>
    <property type="match status" value="1"/>
</dbReference>
<dbReference type="InterPro" id="IPR000014">
    <property type="entry name" value="PAS"/>
</dbReference>
<reference evidence="5" key="1">
    <citation type="submission" date="2020-03" db="EMBL/GenBank/DDBJ databases">
        <title>Genome of Pelagibius litoralis DSM 21314T.</title>
        <authorList>
            <person name="Wang G."/>
        </authorList>
    </citation>
    <scope>NUCLEOTIDE SEQUENCE</scope>
    <source>
        <strain evidence="5">DSM 21314</strain>
    </source>
</reference>
<dbReference type="PROSITE" id="PS50111">
    <property type="entry name" value="CHEMOTAXIS_TRANSDUC_2"/>
    <property type="match status" value="1"/>
</dbReference>
<name>A0A967EY91_9PROT</name>
<feature type="domain" description="Methyl-accepting transducer" evidence="4">
    <location>
        <begin position="266"/>
        <end position="481"/>
    </location>
</feature>
<evidence type="ECO:0000256" key="2">
    <source>
        <dbReference type="ARBA" id="ARBA00029447"/>
    </source>
</evidence>
<dbReference type="AlphaFoldDB" id="A0A967EY91"/>
<dbReference type="InterPro" id="IPR004089">
    <property type="entry name" value="MCPsignal_dom"/>
</dbReference>
<accession>A0A967EY91</accession>
<evidence type="ECO:0000256" key="3">
    <source>
        <dbReference type="PROSITE-ProRule" id="PRU00284"/>
    </source>
</evidence>
<dbReference type="EMBL" id="JAAQPH010000009">
    <property type="protein sequence ID" value="NIA69641.1"/>
    <property type="molecule type" value="Genomic_DNA"/>
</dbReference>
<keyword evidence="6" id="KW-1185">Reference proteome</keyword>
<dbReference type="Pfam" id="PF00015">
    <property type="entry name" value="MCPsignal"/>
    <property type="match status" value="1"/>
</dbReference>
<dbReference type="GO" id="GO:0016020">
    <property type="term" value="C:membrane"/>
    <property type="evidence" value="ECO:0007669"/>
    <property type="project" value="InterPro"/>
</dbReference>
<dbReference type="Pfam" id="PF13188">
    <property type="entry name" value="PAS_8"/>
    <property type="match status" value="2"/>
</dbReference>
<evidence type="ECO:0000313" key="5">
    <source>
        <dbReference type="EMBL" id="NIA69641.1"/>
    </source>
</evidence>
<protein>
    <submittedName>
        <fullName evidence="5">PAS domain-containing protein</fullName>
    </submittedName>
</protein>
<dbReference type="PANTHER" id="PTHR32089">
    <property type="entry name" value="METHYL-ACCEPTING CHEMOTAXIS PROTEIN MCPB"/>
    <property type="match status" value="1"/>
</dbReference>
<dbReference type="GO" id="GO:0004888">
    <property type="term" value="F:transmembrane signaling receptor activity"/>
    <property type="evidence" value="ECO:0007669"/>
    <property type="project" value="InterPro"/>
</dbReference>
<comment type="similarity">
    <text evidence="2">Belongs to the methyl-accepting chemotaxis (MCP) protein family.</text>
</comment>
<dbReference type="SUPFAM" id="SSF58104">
    <property type="entry name" value="Methyl-accepting chemotaxis protein (MCP) signaling domain"/>
    <property type="match status" value="1"/>
</dbReference>
<proteinExistence type="inferred from homology"/>
<gene>
    <name evidence="5" type="ORF">HBA54_13650</name>
</gene>
<sequence length="501" mass="53170">MLAALQLTRNSEASFDRRTLQQMIDSLPVPVMTMDLSSFTINYANKASIEALHSIENALPVPADEIVGQCVDIFHKDPAHQRRLLSDPENLPWETRIEVGDETLDLLVTAIVGRGGRYIGPMLSWKIVTEQVRKEKEATLLLSMLDQMPINVMLADKDSLEITYVNKTSVDTLRPLQASLPVSVDALKGTCIDVFHKNPQTQRNLLADPSQLPHNAKIEVGDDILDLRVSAVTDQSGSYVGPMVTWSVATDRVRLADDFETNIGAVVETVSAAALQMQESASPLSSTADETNAQANSVATAAEELTASAQEISRQISQCANIAAQAVTEAERSTTLVNGLSQGAEKIGDVVSLIQDIAEQTNLLALNATIEAARAGDAGKGFAVVANEVKALANQTAKATDDIGNQVSAIQGSTDSAVGAIGTISKVIDEISEVTTAISAAVEEQQSATQEVTNNISGVSSASAEIGKAAGQVLSAAGELNEQSGQLKQRVGDFLVEVRKL</sequence>
<dbReference type="SMART" id="SM00283">
    <property type="entry name" value="MA"/>
    <property type="match status" value="1"/>
</dbReference>
<dbReference type="GO" id="GO:0006935">
    <property type="term" value="P:chemotaxis"/>
    <property type="evidence" value="ECO:0007669"/>
    <property type="project" value="InterPro"/>
</dbReference>